<protein>
    <recommendedName>
        <fullName evidence="7">D,D-heptose 1,7-bisphosphate phosphatase</fullName>
    </recommendedName>
</protein>
<evidence type="ECO:0000256" key="2">
    <source>
        <dbReference type="ARBA" id="ARBA00005628"/>
    </source>
</evidence>
<dbReference type="Gene3D" id="3.90.550.10">
    <property type="entry name" value="Spore Coat Polysaccharide Biosynthesis Protein SpsA, Chain A"/>
    <property type="match status" value="1"/>
</dbReference>
<evidence type="ECO:0000256" key="4">
    <source>
        <dbReference type="ARBA" id="ARBA00022723"/>
    </source>
</evidence>
<dbReference type="AlphaFoldDB" id="A0A3D9Z250"/>
<dbReference type="SUPFAM" id="SSF56784">
    <property type="entry name" value="HAD-like"/>
    <property type="match status" value="1"/>
</dbReference>
<dbReference type="InterPro" id="IPR006543">
    <property type="entry name" value="Histidinol-phos"/>
</dbReference>
<dbReference type="InterPro" id="IPR023214">
    <property type="entry name" value="HAD_sf"/>
</dbReference>
<dbReference type="InterPro" id="IPR004446">
    <property type="entry name" value="Heptose_bisP_phosphatase"/>
</dbReference>
<comment type="subcellular location">
    <subcellularLocation>
        <location evidence="1">Cytoplasm</location>
    </subcellularLocation>
</comment>
<dbReference type="Gene3D" id="3.40.50.1000">
    <property type="entry name" value="HAD superfamily/HAD-like"/>
    <property type="match status" value="1"/>
</dbReference>
<dbReference type="InterPro" id="IPR005835">
    <property type="entry name" value="NTP_transferase_dom"/>
</dbReference>
<evidence type="ECO:0000259" key="8">
    <source>
        <dbReference type="Pfam" id="PF00483"/>
    </source>
</evidence>
<proteinExistence type="inferred from homology"/>
<dbReference type="GO" id="GO:0005975">
    <property type="term" value="P:carbohydrate metabolic process"/>
    <property type="evidence" value="ECO:0007669"/>
    <property type="project" value="InterPro"/>
</dbReference>
<evidence type="ECO:0000256" key="3">
    <source>
        <dbReference type="ARBA" id="ARBA00022490"/>
    </source>
</evidence>
<dbReference type="RefSeq" id="WP_115835039.1">
    <property type="nucleotide sequence ID" value="NZ_CP025086.1"/>
</dbReference>
<dbReference type="CDD" id="cd07503">
    <property type="entry name" value="HAD_HisB-N"/>
    <property type="match status" value="1"/>
</dbReference>
<feature type="domain" description="Nucleotidyl transferase" evidence="8">
    <location>
        <begin position="8"/>
        <end position="230"/>
    </location>
</feature>
<keyword evidence="6" id="KW-0119">Carbohydrate metabolism</keyword>
<dbReference type="GO" id="GO:0016791">
    <property type="term" value="F:phosphatase activity"/>
    <property type="evidence" value="ECO:0007669"/>
    <property type="project" value="InterPro"/>
</dbReference>
<organism evidence="9 10">
    <name type="scientific">Methylovirgula ligni</name>
    <dbReference type="NCBI Taxonomy" id="569860"/>
    <lineage>
        <taxon>Bacteria</taxon>
        <taxon>Pseudomonadati</taxon>
        <taxon>Pseudomonadota</taxon>
        <taxon>Alphaproteobacteria</taxon>
        <taxon>Hyphomicrobiales</taxon>
        <taxon>Beijerinckiaceae</taxon>
        <taxon>Methylovirgula</taxon>
    </lineage>
</organism>
<dbReference type="InterPro" id="IPR029044">
    <property type="entry name" value="Nucleotide-diphossugar_trans"/>
</dbReference>
<evidence type="ECO:0000256" key="1">
    <source>
        <dbReference type="ARBA" id="ARBA00004496"/>
    </source>
</evidence>
<evidence type="ECO:0000256" key="7">
    <source>
        <dbReference type="ARBA" id="ARBA00031828"/>
    </source>
</evidence>
<evidence type="ECO:0000256" key="5">
    <source>
        <dbReference type="ARBA" id="ARBA00022801"/>
    </source>
</evidence>
<dbReference type="OrthoDB" id="9814110at2"/>
<dbReference type="InterPro" id="IPR036412">
    <property type="entry name" value="HAD-like_sf"/>
</dbReference>
<dbReference type="NCBIfam" id="TIGR01656">
    <property type="entry name" value="Histidinol-ppas"/>
    <property type="match status" value="1"/>
</dbReference>
<evidence type="ECO:0000313" key="10">
    <source>
        <dbReference type="Proteomes" id="UP000256900"/>
    </source>
</evidence>
<name>A0A3D9Z250_9HYPH</name>
<dbReference type="Proteomes" id="UP000256900">
    <property type="component" value="Unassembled WGS sequence"/>
</dbReference>
<sequence length="404" mass="44664">MRAPEQCVILVGGLGTRLGALTANMPKPLLAVAGRPFLEYLLLEAARFGFKRVLLLAGYRADQVAYYLAGSDIAERLRLQIDLLVEEKPAGTGGALWQARELLDEHFYLLNGDSWFNFNWLSLMTVEGSDRAVATLGLRPLADASRYGVVETDDGAVRRFRDRPEQAGPGDVNSGVYLVSREIVAALRPQCSLERDVLPALAEAGQLRAFRASGGFIDIGVPEDFSRAQTLLPNWRERPAAFLDRDGTLNEDRHYVHRIADFHWLPGAVEAIRLLNDAGFYVFVVTNQAGVAHGFYREEDVESLHAWIQGELRNRGAHIDDFRYCAFHPEATVEAYRGEHTWRKPGPGMLRDLITHWPVDLAGSFMAGDKDIDVAAGQAAGIASLRIGPEGLLPHVRALISRKA</sequence>
<dbReference type="EMBL" id="QUMO01000001">
    <property type="protein sequence ID" value="REF89243.1"/>
    <property type="molecule type" value="Genomic_DNA"/>
</dbReference>
<dbReference type="NCBIfam" id="TIGR01662">
    <property type="entry name" value="HAD-SF-IIIA"/>
    <property type="match status" value="1"/>
</dbReference>
<dbReference type="InterPro" id="IPR006549">
    <property type="entry name" value="HAD-SF_hydro_IIIA"/>
</dbReference>
<comment type="similarity">
    <text evidence="2">Belongs to the GmhB family.</text>
</comment>
<comment type="caution">
    <text evidence="9">The sequence shown here is derived from an EMBL/GenBank/DDBJ whole genome shotgun (WGS) entry which is preliminary data.</text>
</comment>
<keyword evidence="3" id="KW-0963">Cytoplasm</keyword>
<dbReference type="PANTHER" id="PTHR42891:SF1">
    <property type="entry name" value="D-GLYCERO-BETA-D-MANNO-HEPTOSE-1,7-BISPHOSPHATE 7-PHOSPHATASE"/>
    <property type="match status" value="1"/>
</dbReference>
<keyword evidence="10" id="KW-1185">Reference proteome</keyword>
<keyword evidence="4" id="KW-0479">Metal-binding</keyword>
<accession>A0A3D9Z250</accession>
<dbReference type="Pfam" id="PF13242">
    <property type="entry name" value="Hydrolase_like"/>
    <property type="match status" value="1"/>
</dbReference>
<evidence type="ECO:0000313" key="9">
    <source>
        <dbReference type="EMBL" id="REF89243.1"/>
    </source>
</evidence>
<evidence type="ECO:0000256" key="6">
    <source>
        <dbReference type="ARBA" id="ARBA00023277"/>
    </source>
</evidence>
<reference evidence="9 10" key="1">
    <citation type="submission" date="2018-08" db="EMBL/GenBank/DDBJ databases">
        <title>Genomic Encyclopedia of Type Strains, Phase IV (KMG-IV): sequencing the most valuable type-strain genomes for metagenomic binning, comparative biology and taxonomic classification.</title>
        <authorList>
            <person name="Goeker M."/>
        </authorList>
    </citation>
    <scope>NUCLEOTIDE SEQUENCE [LARGE SCALE GENOMIC DNA]</scope>
    <source>
        <strain evidence="9 10">BW863</strain>
    </source>
</reference>
<dbReference type="PANTHER" id="PTHR42891">
    <property type="entry name" value="D-GLYCERO-BETA-D-MANNO-HEPTOSE-1,7-BISPHOSPHATE 7-PHOSPHATASE"/>
    <property type="match status" value="1"/>
</dbReference>
<gene>
    <name evidence="9" type="ORF">DES32_0462</name>
</gene>
<dbReference type="Pfam" id="PF00483">
    <property type="entry name" value="NTP_transferase"/>
    <property type="match status" value="1"/>
</dbReference>
<keyword evidence="5" id="KW-0378">Hydrolase</keyword>
<dbReference type="GO" id="GO:0046872">
    <property type="term" value="F:metal ion binding"/>
    <property type="evidence" value="ECO:0007669"/>
    <property type="project" value="UniProtKB-KW"/>
</dbReference>
<dbReference type="SUPFAM" id="SSF53448">
    <property type="entry name" value="Nucleotide-diphospho-sugar transferases"/>
    <property type="match status" value="1"/>
</dbReference>
<dbReference type="GO" id="GO:0005737">
    <property type="term" value="C:cytoplasm"/>
    <property type="evidence" value="ECO:0007669"/>
    <property type="project" value="UniProtKB-SubCell"/>
</dbReference>